<dbReference type="Pfam" id="PF07927">
    <property type="entry name" value="HicA_toxin"/>
    <property type="match status" value="1"/>
</dbReference>
<dbReference type="AlphaFoldDB" id="A0A963YRY1"/>
<comment type="caution">
    <text evidence="1">The sequence shown here is derived from an EMBL/GenBank/DDBJ whole genome shotgun (WGS) entry which is preliminary data.</text>
</comment>
<name>A0A963YRY1_9PROT</name>
<gene>
    <name evidence="1" type="ORF">ASILVAE211_09000</name>
</gene>
<sequence>MHRRHTKTLEAIFRHPTSGTIRWADIEALFIELGGRIQEREGSRIAVILFGEVQVFHRPHPTPDTDKGAVTSVRRWLQSHGVKPP</sequence>
<proteinExistence type="predicted"/>
<evidence type="ECO:0000313" key="2">
    <source>
        <dbReference type="Proteomes" id="UP000708298"/>
    </source>
</evidence>
<dbReference type="Proteomes" id="UP000708298">
    <property type="component" value="Unassembled WGS sequence"/>
</dbReference>
<accession>A0A963YRY1</accession>
<keyword evidence="2" id="KW-1185">Reference proteome</keyword>
<dbReference type="EMBL" id="JAESVB010000003">
    <property type="protein sequence ID" value="MCB8875315.1"/>
    <property type="molecule type" value="Genomic_DNA"/>
</dbReference>
<dbReference type="GO" id="GO:0003729">
    <property type="term" value="F:mRNA binding"/>
    <property type="evidence" value="ECO:0007669"/>
    <property type="project" value="InterPro"/>
</dbReference>
<organism evidence="1 2">
    <name type="scientific">Acidisoma silvae</name>
    <dbReference type="NCBI Taxonomy" id="2802396"/>
    <lineage>
        <taxon>Bacteria</taxon>
        <taxon>Pseudomonadati</taxon>
        <taxon>Pseudomonadota</taxon>
        <taxon>Alphaproteobacteria</taxon>
        <taxon>Acetobacterales</taxon>
        <taxon>Acidocellaceae</taxon>
        <taxon>Acidisoma</taxon>
    </lineage>
</organism>
<dbReference type="RefSeq" id="WP_227320977.1">
    <property type="nucleotide sequence ID" value="NZ_JAESVB010000003.1"/>
</dbReference>
<reference evidence="1" key="1">
    <citation type="journal article" date="2021" name="Microorganisms">
        <title>Acidisoma silvae sp. nov. and Acidisomacellulosilytica sp. nov., Two Acidophilic Bacteria Isolated from Decaying Wood, Hydrolyzing Cellulose and Producing Poly-3-hydroxybutyrate.</title>
        <authorList>
            <person name="Mieszkin S."/>
            <person name="Pouder E."/>
            <person name="Uroz S."/>
            <person name="Simon-Colin C."/>
            <person name="Alain K."/>
        </authorList>
    </citation>
    <scope>NUCLEOTIDE SEQUENCE</scope>
    <source>
        <strain evidence="1">HW T2.11</strain>
    </source>
</reference>
<dbReference type="InterPro" id="IPR012933">
    <property type="entry name" value="HicA_mRNA_interferase"/>
</dbReference>
<reference evidence="1" key="2">
    <citation type="submission" date="2021-01" db="EMBL/GenBank/DDBJ databases">
        <authorList>
            <person name="Mieszkin S."/>
            <person name="Pouder E."/>
            <person name="Alain K."/>
        </authorList>
    </citation>
    <scope>NUCLEOTIDE SEQUENCE</scope>
    <source>
        <strain evidence="1">HW T2.11</strain>
    </source>
</reference>
<protein>
    <submittedName>
        <fullName evidence="1">Type II toxin-antitoxin system HicA family toxin</fullName>
    </submittedName>
</protein>
<evidence type="ECO:0000313" key="1">
    <source>
        <dbReference type="EMBL" id="MCB8875315.1"/>
    </source>
</evidence>